<proteinExistence type="inferred from homology"/>
<dbReference type="GO" id="GO:0007264">
    <property type="term" value="P:small GTPase-mediated signal transduction"/>
    <property type="evidence" value="ECO:0007669"/>
    <property type="project" value="InterPro"/>
</dbReference>
<organism evidence="5 6">
    <name type="scientific">Caerostris extrusa</name>
    <name type="common">Bark spider</name>
    <name type="synonym">Caerostris bankana</name>
    <dbReference type="NCBI Taxonomy" id="172846"/>
    <lineage>
        <taxon>Eukaryota</taxon>
        <taxon>Metazoa</taxon>
        <taxon>Ecdysozoa</taxon>
        <taxon>Arthropoda</taxon>
        <taxon>Chelicerata</taxon>
        <taxon>Arachnida</taxon>
        <taxon>Araneae</taxon>
        <taxon>Araneomorphae</taxon>
        <taxon>Entelegynae</taxon>
        <taxon>Araneoidea</taxon>
        <taxon>Araneidae</taxon>
        <taxon>Caerostris</taxon>
    </lineage>
</organism>
<dbReference type="InterPro" id="IPR026791">
    <property type="entry name" value="DOCK"/>
</dbReference>
<dbReference type="InterPro" id="IPR016024">
    <property type="entry name" value="ARM-type_fold"/>
</dbReference>
<reference evidence="5 6" key="1">
    <citation type="submission" date="2021-06" db="EMBL/GenBank/DDBJ databases">
        <title>Caerostris extrusa draft genome.</title>
        <authorList>
            <person name="Kono N."/>
            <person name="Arakawa K."/>
        </authorList>
    </citation>
    <scope>NUCLEOTIDE SEQUENCE [LARGE SCALE GENOMIC DNA]</scope>
</reference>
<dbReference type="Proteomes" id="UP001054945">
    <property type="component" value="Unassembled WGS sequence"/>
</dbReference>
<dbReference type="Pfam" id="PF06920">
    <property type="entry name" value="DHR-2_Lobe_A"/>
    <property type="match status" value="1"/>
</dbReference>
<evidence type="ECO:0000256" key="2">
    <source>
        <dbReference type="PROSITE-ProRule" id="PRU00984"/>
    </source>
</evidence>
<dbReference type="InterPro" id="IPR046769">
    <property type="entry name" value="DOCKER_Lobe_A"/>
</dbReference>
<feature type="compositionally biased region" description="Basic and acidic residues" evidence="3">
    <location>
        <begin position="34"/>
        <end position="49"/>
    </location>
</feature>
<feature type="region of interest" description="Disordered" evidence="3">
    <location>
        <begin position="23"/>
        <end position="49"/>
    </location>
</feature>
<keyword evidence="1" id="KW-0344">Guanine-nucleotide releasing factor</keyword>
<gene>
    <name evidence="5" type="primary">Dock11</name>
    <name evidence="5" type="ORF">CEXT_201471</name>
</gene>
<dbReference type="EMBL" id="BPLR01002577">
    <property type="protein sequence ID" value="GIX75283.1"/>
    <property type="molecule type" value="Genomic_DNA"/>
</dbReference>
<evidence type="ECO:0000313" key="5">
    <source>
        <dbReference type="EMBL" id="GIX75283.1"/>
    </source>
</evidence>
<evidence type="ECO:0000256" key="1">
    <source>
        <dbReference type="ARBA" id="ARBA00022658"/>
    </source>
</evidence>
<keyword evidence="6" id="KW-1185">Reference proteome</keyword>
<dbReference type="InterPro" id="IPR043161">
    <property type="entry name" value="DOCK_C_lobe_A"/>
</dbReference>
<evidence type="ECO:0000313" key="6">
    <source>
        <dbReference type="Proteomes" id="UP001054945"/>
    </source>
</evidence>
<name>A0AAV4MSC9_CAEEX</name>
<dbReference type="PANTHER" id="PTHR23317:SF26">
    <property type="entry name" value="ZIZIMIN, ISOFORM K"/>
    <property type="match status" value="1"/>
</dbReference>
<dbReference type="PANTHER" id="PTHR23317">
    <property type="entry name" value="DEDICATOR OF CYTOKINESIS DOCK"/>
    <property type="match status" value="1"/>
</dbReference>
<sequence>MIAGQTQTQPTVTFANGSCTSIDSNASNPSTLSEKSKESEIHVRERDGTESLDEYKCHARSHSLPFSSSSSVLHFDKMDSAEMKDLLVCFLYVIKHVNEELLIGWWQHCSEYDILDFFQILELCLHQFKYMGKKNIKNQHPAMFQPKSMTLPARTPPPAFTQRCNSTYSEAGTHTVSPLSSSDADTFYRALLEANMATEVGLIALDVLGLYSLHLKEQLLFKDGDNPLMRKIFDIYLSFLQVGQSEKMFKHLFAALRAFINKFTIALFQGNAVLCGKLCFELLRCCNSKLQTVRNEACALLYLLMRSNFEFSKRKELTRVHLQLIVSVSRLLGDVVSLNNARLQESLSVINNYANSDKAMQNTVFPTEVKDLTKRIRTVLMATMQMKEHENDPEMLVDLQHQLANSYASTPALRKTWLESMARNHLKNGDNSEAAHCYIHIAAMEAEYLRQNVSMLSDGCSSFKTISPNVEQDESNLKEDSGVHDIQYSQNLEICVKMLEQAERYEIIPEVYKLIVPIYEEQRNYEALLICYKTLHSAYAKIVDVNKTGRRLLGKYYRVAFLEHHILWKKLERNIFIRNQKLHL</sequence>
<evidence type="ECO:0000256" key="3">
    <source>
        <dbReference type="SAM" id="MobiDB-lite"/>
    </source>
</evidence>
<evidence type="ECO:0000259" key="4">
    <source>
        <dbReference type="PROSITE" id="PS51651"/>
    </source>
</evidence>
<dbReference type="SUPFAM" id="SSF48371">
    <property type="entry name" value="ARM repeat"/>
    <property type="match status" value="1"/>
</dbReference>
<dbReference type="Gene3D" id="1.25.40.410">
    <property type="match status" value="1"/>
</dbReference>
<feature type="domain" description="DOCKER" evidence="4">
    <location>
        <begin position="405"/>
        <end position="584"/>
    </location>
</feature>
<feature type="compositionally biased region" description="Polar residues" evidence="3">
    <location>
        <begin position="23"/>
        <end position="33"/>
    </location>
</feature>
<dbReference type="InterPro" id="IPR027357">
    <property type="entry name" value="DOCKER_dom"/>
</dbReference>
<comment type="similarity">
    <text evidence="2">Belongs to the DOCK family.</text>
</comment>
<dbReference type="GO" id="GO:0005085">
    <property type="term" value="F:guanyl-nucleotide exchange factor activity"/>
    <property type="evidence" value="ECO:0007669"/>
    <property type="project" value="UniProtKB-KW"/>
</dbReference>
<dbReference type="PROSITE" id="PS51651">
    <property type="entry name" value="DOCKER"/>
    <property type="match status" value="1"/>
</dbReference>
<comment type="caution">
    <text evidence="5">The sequence shown here is derived from an EMBL/GenBank/DDBJ whole genome shotgun (WGS) entry which is preliminary data.</text>
</comment>
<dbReference type="AlphaFoldDB" id="A0AAV4MSC9"/>
<accession>A0AAV4MSC9</accession>
<protein>
    <submittedName>
        <fullName evidence="5">Dedicator of cytokinesis protein 11</fullName>
    </submittedName>
</protein>